<name>A0A1B6FC42_9HEMI</name>
<feature type="domain" description="WW" evidence="2">
    <location>
        <begin position="6"/>
        <end position="40"/>
    </location>
</feature>
<evidence type="ECO:0000256" key="1">
    <source>
        <dbReference type="SAM" id="MobiDB-lite"/>
    </source>
</evidence>
<dbReference type="PROSITE" id="PS50020">
    <property type="entry name" value="WW_DOMAIN_2"/>
    <property type="match status" value="1"/>
</dbReference>
<dbReference type="Pfam" id="PF00397">
    <property type="entry name" value="WW"/>
    <property type="match status" value="1"/>
</dbReference>
<feature type="region of interest" description="Disordered" evidence="1">
    <location>
        <begin position="104"/>
        <end position="133"/>
    </location>
</feature>
<dbReference type="SUPFAM" id="SSF51045">
    <property type="entry name" value="WW domain"/>
    <property type="match status" value="1"/>
</dbReference>
<dbReference type="AlphaFoldDB" id="A0A1B6FC42"/>
<evidence type="ECO:0000259" key="2">
    <source>
        <dbReference type="PROSITE" id="PS50020"/>
    </source>
</evidence>
<feature type="compositionally biased region" description="Polar residues" evidence="1">
    <location>
        <begin position="124"/>
        <end position="133"/>
    </location>
</feature>
<feature type="compositionally biased region" description="Basic and acidic residues" evidence="1">
    <location>
        <begin position="47"/>
        <end position="61"/>
    </location>
</feature>
<dbReference type="Gene3D" id="2.20.70.10">
    <property type="match status" value="1"/>
</dbReference>
<evidence type="ECO:0000313" key="3">
    <source>
        <dbReference type="EMBL" id="JAS47775.1"/>
    </source>
</evidence>
<protein>
    <recommendedName>
        <fullName evidence="2">WW domain-containing protein</fullName>
    </recommendedName>
</protein>
<dbReference type="InterPro" id="IPR036020">
    <property type="entry name" value="WW_dom_sf"/>
</dbReference>
<dbReference type="CDD" id="cd00201">
    <property type="entry name" value="WW"/>
    <property type="match status" value="1"/>
</dbReference>
<dbReference type="EMBL" id="GECZ01021994">
    <property type="protein sequence ID" value="JAS47775.1"/>
    <property type="molecule type" value="Transcribed_RNA"/>
</dbReference>
<feature type="non-terminal residue" evidence="3">
    <location>
        <position position="133"/>
    </location>
</feature>
<sequence>MSSPSKPTSPVWTKQMSTKRNQPYYYNIKTRESVWEKPEGCEIIDRTEQSIANHDTEHPSEDDSENDDLVKYIQNPEGVSNTVNLSEVASRLLQQMVEMKKKDLNLKIAKNQNKKDDKSKQNSLSEVDQTAVT</sequence>
<reference evidence="3" key="1">
    <citation type="submission" date="2015-11" db="EMBL/GenBank/DDBJ databases">
        <title>De novo transcriptome assembly of four potential Pierce s Disease insect vectors from Arizona vineyards.</title>
        <authorList>
            <person name="Tassone E.E."/>
        </authorList>
    </citation>
    <scope>NUCLEOTIDE SEQUENCE</scope>
</reference>
<dbReference type="SMART" id="SM00456">
    <property type="entry name" value="WW"/>
    <property type="match status" value="1"/>
</dbReference>
<proteinExistence type="predicted"/>
<feature type="region of interest" description="Disordered" evidence="1">
    <location>
        <begin position="47"/>
        <end position="67"/>
    </location>
</feature>
<accession>A0A1B6FC42</accession>
<organism evidence="3">
    <name type="scientific">Cuerna arida</name>
    <dbReference type="NCBI Taxonomy" id="1464854"/>
    <lineage>
        <taxon>Eukaryota</taxon>
        <taxon>Metazoa</taxon>
        <taxon>Ecdysozoa</taxon>
        <taxon>Arthropoda</taxon>
        <taxon>Hexapoda</taxon>
        <taxon>Insecta</taxon>
        <taxon>Pterygota</taxon>
        <taxon>Neoptera</taxon>
        <taxon>Paraneoptera</taxon>
        <taxon>Hemiptera</taxon>
        <taxon>Auchenorrhyncha</taxon>
        <taxon>Membracoidea</taxon>
        <taxon>Cicadellidae</taxon>
        <taxon>Cicadellinae</taxon>
        <taxon>Proconiini</taxon>
        <taxon>Cuerna</taxon>
    </lineage>
</organism>
<dbReference type="InterPro" id="IPR001202">
    <property type="entry name" value="WW_dom"/>
</dbReference>
<gene>
    <name evidence="3" type="ORF">g.2234</name>
</gene>